<dbReference type="PROSITE" id="PS50165">
    <property type="entry name" value="UVRC"/>
    <property type="match status" value="1"/>
</dbReference>
<comment type="subunit">
    <text evidence="10">Interacts with UvrB in an incision complex.</text>
</comment>
<evidence type="ECO:0000256" key="8">
    <source>
        <dbReference type="ARBA" id="ARBA00059452"/>
    </source>
</evidence>
<protein>
    <recommendedName>
        <fullName evidence="11">UvrABC system protein C</fullName>
    </recommendedName>
    <alternativeName>
        <fullName evidence="12">Excinuclease ABC subunit C</fullName>
    </alternativeName>
</protein>
<dbReference type="Gene3D" id="4.10.860.10">
    <property type="entry name" value="UVR domain"/>
    <property type="match status" value="1"/>
</dbReference>
<keyword evidence="5" id="KW-0267">Excision nuclease</keyword>
<dbReference type="GO" id="GO:0003677">
    <property type="term" value="F:DNA binding"/>
    <property type="evidence" value="ECO:0007669"/>
    <property type="project" value="InterPro"/>
</dbReference>
<evidence type="ECO:0000256" key="6">
    <source>
        <dbReference type="ARBA" id="ARBA00023204"/>
    </source>
</evidence>
<dbReference type="InterPro" id="IPR004791">
    <property type="entry name" value="UvrC"/>
</dbReference>
<dbReference type="Pfam" id="PF14520">
    <property type="entry name" value="HHH_5"/>
    <property type="match status" value="1"/>
</dbReference>
<feature type="domain" description="GIY-YIG" evidence="14">
    <location>
        <begin position="18"/>
        <end position="96"/>
    </location>
</feature>
<accession>A0A381QYK3</accession>
<dbReference type="InterPro" id="IPR047296">
    <property type="entry name" value="GIY-YIG_UvrC_Cho"/>
</dbReference>
<dbReference type="EMBL" id="UINC01001515">
    <property type="protein sequence ID" value="SUZ82593.1"/>
    <property type="molecule type" value="Genomic_DNA"/>
</dbReference>
<feature type="domain" description="UVR" evidence="13">
    <location>
        <begin position="205"/>
        <end position="240"/>
    </location>
</feature>
<evidence type="ECO:0000259" key="15">
    <source>
        <dbReference type="PROSITE" id="PS50165"/>
    </source>
</evidence>
<dbReference type="Gene3D" id="3.40.1440.10">
    <property type="entry name" value="GIY-YIG endonuclease"/>
    <property type="match status" value="1"/>
</dbReference>
<dbReference type="FunFam" id="1.10.150.20:FF:000005">
    <property type="entry name" value="UvrABC system protein C"/>
    <property type="match status" value="1"/>
</dbReference>
<dbReference type="AlphaFoldDB" id="A0A381QYK3"/>
<evidence type="ECO:0000256" key="10">
    <source>
        <dbReference type="ARBA" id="ARBA00062841"/>
    </source>
</evidence>
<dbReference type="Pfam" id="PF08459">
    <property type="entry name" value="UvrC_RNaseH_dom"/>
    <property type="match status" value="1"/>
</dbReference>
<dbReference type="PANTHER" id="PTHR30562">
    <property type="entry name" value="UVRC/OXIDOREDUCTASE"/>
    <property type="match status" value="1"/>
</dbReference>
<evidence type="ECO:0000313" key="16">
    <source>
        <dbReference type="EMBL" id="SUZ82593.1"/>
    </source>
</evidence>
<dbReference type="Pfam" id="PF02151">
    <property type="entry name" value="UVR"/>
    <property type="match status" value="1"/>
</dbReference>
<name>A0A381QYK3_9ZZZZ</name>
<dbReference type="CDD" id="cd10434">
    <property type="entry name" value="GIY-YIG_UvrC_Cho"/>
    <property type="match status" value="1"/>
</dbReference>
<evidence type="ECO:0000256" key="4">
    <source>
        <dbReference type="ARBA" id="ARBA00022769"/>
    </source>
</evidence>
<dbReference type="InterPro" id="IPR000305">
    <property type="entry name" value="GIY-YIG_endonuc"/>
</dbReference>
<evidence type="ECO:0000256" key="5">
    <source>
        <dbReference type="ARBA" id="ARBA00022881"/>
    </source>
</evidence>
<dbReference type="SMART" id="SM00465">
    <property type="entry name" value="GIYc"/>
    <property type="match status" value="1"/>
</dbReference>
<evidence type="ECO:0000256" key="3">
    <source>
        <dbReference type="ARBA" id="ARBA00022763"/>
    </source>
</evidence>
<dbReference type="InterPro" id="IPR050066">
    <property type="entry name" value="UvrABC_protein_C"/>
</dbReference>
<dbReference type="GO" id="GO:0006289">
    <property type="term" value="P:nucleotide-excision repair"/>
    <property type="evidence" value="ECO:0007669"/>
    <property type="project" value="InterPro"/>
</dbReference>
<dbReference type="Pfam" id="PF01541">
    <property type="entry name" value="GIY-YIG"/>
    <property type="match status" value="1"/>
</dbReference>
<dbReference type="GO" id="GO:0009381">
    <property type="term" value="F:excinuclease ABC activity"/>
    <property type="evidence" value="ECO:0007669"/>
    <property type="project" value="InterPro"/>
</dbReference>
<dbReference type="GO" id="GO:0005737">
    <property type="term" value="C:cytoplasm"/>
    <property type="evidence" value="ECO:0007669"/>
    <property type="project" value="UniProtKB-SubCell"/>
</dbReference>
<evidence type="ECO:0000256" key="7">
    <source>
        <dbReference type="ARBA" id="ARBA00023236"/>
    </source>
</evidence>
<keyword evidence="7" id="KW-0742">SOS response</keyword>
<keyword evidence="6" id="KW-0234">DNA repair</keyword>
<dbReference type="InterPro" id="IPR035901">
    <property type="entry name" value="GIY-YIG_endonuc_sf"/>
</dbReference>
<keyword evidence="2" id="KW-0963">Cytoplasm</keyword>
<feature type="domain" description="UvrC family homology region profile" evidence="15">
    <location>
        <begin position="255"/>
        <end position="481"/>
    </location>
</feature>
<dbReference type="Gene3D" id="3.30.420.340">
    <property type="entry name" value="UvrC, RNAse H endonuclease domain"/>
    <property type="match status" value="1"/>
</dbReference>
<dbReference type="InterPro" id="IPR038476">
    <property type="entry name" value="UvrC_RNase_H_dom_sf"/>
</dbReference>
<dbReference type="PANTHER" id="PTHR30562:SF1">
    <property type="entry name" value="UVRABC SYSTEM PROTEIN C"/>
    <property type="match status" value="1"/>
</dbReference>
<dbReference type="SUPFAM" id="SSF82771">
    <property type="entry name" value="GIY-YIG endonuclease"/>
    <property type="match status" value="1"/>
</dbReference>
<dbReference type="NCBIfam" id="NF001824">
    <property type="entry name" value="PRK00558.1-5"/>
    <property type="match status" value="1"/>
</dbReference>
<dbReference type="FunFam" id="3.40.1440.10:FF:000001">
    <property type="entry name" value="UvrABC system protein C"/>
    <property type="match status" value="1"/>
</dbReference>
<dbReference type="GO" id="GO:0009432">
    <property type="term" value="P:SOS response"/>
    <property type="evidence" value="ECO:0007669"/>
    <property type="project" value="UniProtKB-KW"/>
</dbReference>
<dbReference type="SUPFAM" id="SSF46600">
    <property type="entry name" value="C-terminal UvrC-binding domain of UvrB"/>
    <property type="match status" value="1"/>
</dbReference>
<dbReference type="InterPro" id="IPR001162">
    <property type="entry name" value="UvrC_RNase_H_dom"/>
</dbReference>
<evidence type="ECO:0000259" key="14">
    <source>
        <dbReference type="PROSITE" id="PS50164"/>
    </source>
</evidence>
<dbReference type="SMART" id="SM00278">
    <property type="entry name" value="HhH1"/>
    <property type="match status" value="2"/>
</dbReference>
<dbReference type="PROSITE" id="PS50151">
    <property type="entry name" value="UVR"/>
    <property type="match status" value="1"/>
</dbReference>
<keyword evidence="3" id="KW-0227">DNA damage</keyword>
<dbReference type="NCBIfam" id="TIGR00194">
    <property type="entry name" value="uvrC"/>
    <property type="match status" value="1"/>
</dbReference>
<evidence type="ECO:0000259" key="13">
    <source>
        <dbReference type="PROSITE" id="PS50151"/>
    </source>
</evidence>
<evidence type="ECO:0000256" key="2">
    <source>
        <dbReference type="ARBA" id="ARBA00022490"/>
    </source>
</evidence>
<dbReference type="FunFam" id="3.30.420.340:FF:000001">
    <property type="entry name" value="UvrABC system protein C"/>
    <property type="match status" value="1"/>
</dbReference>
<dbReference type="InterPro" id="IPR036876">
    <property type="entry name" value="UVR_dom_sf"/>
</dbReference>
<dbReference type="Pfam" id="PF22920">
    <property type="entry name" value="UvrC_RNaseH"/>
    <property type="match status" value="1"/>
</dbReference>
<dbReference type="InterPro" id="IPR003583">
    <property type="entry name" value="Hlx-hairpin-Hlx_DNA-bd_motif"/>
</dbReference>
<comment type="function">
    <text evidence="8">The UvrABC repair system catalyzes the recognition and processing of DNA lesions. UvrC both incises the 5' and 3' sides of the lesion. The N-terminal half is responsible for the 3' incision and the C-terminal half is responsible for the 5' incision.</text>
</comment>
<comment type="subcellular location">
    <subcellularLocation>
        <location evidence="1">Cytoplasm</location>
    </subcellularLocation>
</comment>
<dbReference type="InterPro" id="IPR010994">
    <property type="entry name" value="RuvA_2-like"/>
</dbReference>
<evidence type="ECO:0000256" key="12">
    <source>
        <dbReference type="ARBA" id="ARBA00077138"/>
    </source>
</evidence>
<dbReference type="GO" id="GO:0009380">
    <property type="term" value="C:excinuclease repair complex"/>
    <property type="evidence" value="ECO:0007669"/>
    <property type="project" value="InterPro"/>
</dbReference>
<evidence type="ECO:0000256" key="1">
    <source>
        <dbReference type="ARBA" id="ARBA00004496"/>
    </source>
</evidence>
<sequence length="608" mass="68038">MAEQSDFDSKTFLRSLTRRPGVYRMLDSEGNVLYVGKARNLRSRVTSYFRASGLATKTIALMNKVHDIQVTATASETEALLLEQSLIKADRPVYNVLFRDDKSYPYICLTEHPFPRLSLHRGTKQRVGKYFGPYPSAGAVRESIHVLQRLFQLRSCEDGFYKNRSRPCLQHQIGRCSAPCVGFVEPEDYAADVSLAQMFLDGRSRAVLQELKQRMESSSKAREFERAARYRDQIAQLRRIQENQYVHGESGEVDVFALAQESSYTCVQGLFIRGGRLIGQRTWYPKNELDTPPEGLLSSFVSQYYLASEGRVIPKLVLTSIPLDEEELVEGALAERLGRKVSISSKVRTQRARWLQMARDNAALSLTSYMAERRNVFSRFVDLQDLLELEDMPKRLECFDISHTSGEATVASCVVFDTNGPLKSDYRRFNIEGVTEGDDYAAMEQALRRRYRRLKEGEAVLPDLLVIDGGEGQLGKAAGVLSELQVDDVGLIGIAKGPARKAGLEKILLYGQGELSVPATSGSMHLLQHIRDEAHRFAITGHRGRRAKNRRRSALDGIAGIGPKRKRELMAYFGSLATIKGASSEEIAKVPGISQKLADDIYGVLHAA</sequence>
<dbReference type="PROSITE" id="PS50164">
    <property type="entry name" value="GIY_YIG"/>
    <property type="match status" value="1"/>
</dbReference>
<comment type="similarity">
    <text evidence="9">Belongs to the UvrC family.</text>
</comment>
<dbReference type="InterPro" id="IPR001943">
    <property type="entry name" value="UVR_dom"/>
</dbReference>
<evidence type="ECO:0000256" key="9">
    <source>
        <dbReference type="ARBA" id="ARBA00061531"/>
    </source>
</evidence>
<reference evidence="16" key="1">
    <citation type="submission" date="2018-05" db="EMBL/GenBank/DDBJ databases">
        <authorList>
            <person name="Lanie J.A."/>
            <person name="Ng W.-L."/>
            <person name="Kazmierczak K.M."/>
            <person name="Andrzejewski T.M."/>
            <person name="Davidsen T.M."/>
            <person name="Wayne K.J."/>
            <person name="Tettelin H."/>
            <person name="Glass J.I."/>
            <person name="Rusch D."/>
            <person name="Podicherti R."/>
            <person name="Tsui H.-C.T."/>
            <person name="Winkler M.E."/>
        </authorList>
    </citation>
    <scope>NUCLEOTIDE SEQUENCE</scope>
</reference>
<dbReference type="HAMAP" id="MF_00203">
    <property type="entry name" value="UvrC"/>
    <property type="match status" value="1"/>
</dbReference>
<proteinExistence type="inferred from homology"/>
<gene>
    <name evidence="16" type="ORF">METZ01_LOCUS35447</name>
</gene>
<dbReference type="Gene3D" id="1.10.150.20">
    <property type="entry name" value="5' to 3' exonuclease, C-terminal subdomain"/>
    <property type="match status" value="1"/>
</dbReference>
<organism evidence="16">
    <name type="scientific">marine metagenome</name>
    <dbReference type="NCBI Taxonomy" id="408172"/>
    <lineage>
        <taxon>unclassified sequences</taxon>
        <taxon>metagenomes</taxon>
        <taxon>ecological metagenomes</taxon>
    </lineage>
</organism>
<evidence type="ECO:0000256" key="11">
    <source>
        <dbReference type="ARBA" id="ARBA00067419"/>
    </source>
</evidence>
<dbReference type="SUPFAM" id="SSF47781">
    <property type="entry name" value="RuvA domain 2-like"/>
    <property type="match status" value="1"/>
</dbReference>
<keyword evidence="4" id="KW-0228">DNA excision</keyword>